<feature type="chain" id="PRO_5026126784" description="DUF4825 domain-containing protein" evidence="1">
    <location>
        <begin position="22"/>
        <end position="175"/>
    </location>
</feature>
<proteinExistence type="predicted"/>
<keyword evidence="1" id="KW-0732">Signal</keyword>
<comment type="caution">
    <text evidence="2">The sequence shown here is derived from an EMBL/GenBank/DDBJ whole genome shotgun (WGS) entry which is preliminary data.</text>
</comment>
<reference evidence="2 3" key="1">
    <citation type="submission" date="2019-08" db="EMBL/GenBank/DDBJ databases">
        <title>In-depth cultivation of the pig gut microbiome towards novel bacterial diversity and tailored functional studies.</title>
        <authorList>
            <person name="Wylensek D."/>
            <person name="Hitch T.C.A."/>
            <person name="Clavel T."/>
        </authorList>
    </citation>
    <scope>NUCLEOTIDE SEQUENCE [LARGE SCALE GENOMIC DNA]</scope>
    <source>
        <strain evidence="3">WCA-380-WT-3B3</strain>
    </source>
</reference>
<evidence type="ECO:0000313" key="3">
    <source>
        <dbReference type="Proteomes" id="UP000430222"/>
    </source>
</evidence>
<dbReference type="AlphaFoldDB" id="A0A6I2V3F1"/>
<sequence>MIRKLIMLATLLLSLTAPCSATNLKYVCDFGDYDSHVYFDVDSIRLAEKNDESHRGFVFRTFWKPSGVDRMKFLANNMGNGSSIAFQLYEQNYAYSVYIYEIDLKYKMRTIAVEFRNQNDDIIKVLKFKDPPYRSVKEHSQNYLIAKTAYGAARERFKYLMTLPYYDHASQSYKQ</sequence>
<feature type="signal peptide" evidence="1">
    <location>
        <begin position="1"/>
        <end position="21"/>
    </location>
</feature>
<organism evidence="2 3">
    <name type="scientific">Selenomonas montiformis</name>
    <dbReference type="NCBI Taxonomy" id="2652285"/>
    <lineage>
        <taxon>Bacteria</taxon>
        <taxon>Bacillati</taxon>
        <taxon>Bacillota</taxon>
        <taxon>Negativicutes</taxon>
        <taxon>Selenomonadales</taxon>
        <taxon>Selenomonadaceae</taxon>
        <taxon>Selenomonas</taxon>
    </lineage>
</organism>
<dbReference type="Proteomes" id="UP000430222">
    <property type="component" value="Unassembled WGS sequence"/>
</dbReference>
<name>A0A6I2V3F1_9FIRM</name>
<dbReference type="EMBL" id="VUNL01000025">
    <property type="protein sequence ID" value="MSV25992.1"/>
    <property type="molecule type" value="Genomic_DNA"/>
</dbReference>
<keyword evidence="3" id="KW-1185">Reference proteome</keyword>
<evidence type="ECO:0008006" key="4">
    <source>
        <dbReference type="Google" id="ProtNLM"/>
    </source>
</evidence>
<evidence type="ECO:0000313" key="2">
    <source>
        <dbReference type="EMBL" id="MSV25992.1"/>
    </source>
</evidence>
<accession>A0A6I2V3F1</accession>
<gene>
    <name evidence="2" type="ORF">FYJ78_12650</name>
</gene>
<evidence type="ECO:0000256" key="1">
    <source>
        <dbReference type="SAM" id="SignalP"/>
    </source>
</evidence>
<protein>
    <recommendedName>
        <fullName evidence="4">DUF4825 domain-containing protein</fullName>
    </recommendedName>
</protein>